<accession>A0ABD0R577</accession>
<evidence type="ECO:0000256" key="2">
    <source>
        <dbReference type="ARBA" id="ARBA00009904"/>
    </source>
</evidence>
<feature type="non-terminal residue" evidence="9">
    <location>
        <position position="87"/>
    </location>
</feature>
<comment type="similarity">
    <text evidence="2 8">Belongs to the V-ATPase 116 kDa subunit family.</text>
</comment>
<dbReference type="Pfam" id="PF01496">
    <property type="entry name" value="V_ATPase_I"/>
    <property type="match status" value="1"/>
</dbReference>
<keyword evidence="10" id="KW-1185">Reference proteome</keyword>
<gene>
    <name evidence="9" type="ORF">M9458_011957</name>
</gene>
<feature type="transmembrane region" description="Helical" evidence="8">
    <location>
        <begin position="12"/>
        <end position="37"/>
    </location>
</feature>
<dbReference type="Proteomes" id="UP001529510">
    <property type="component" value="Unassembled WGS sequence"/>
</dbReference>
<evidence type="ECO:0000256" key="8">
    <source>
        <dbReference type="RuleBase" id="RU361189"/>
    </source>
</evidence>
<evidence type="ECO:0000256" key="4">
    <source>
        <dbReference type="ARBA" id="ARBA00022692"/>
    </source>
</evidence>
<sequence>MFIYRHFRQTFNLYLILIPELLFLLCLFGYLVFMIIYKWLFFTVKDSQTAPSILIHFINMFLMQGDSGQPLYPGQVGLKEPYVHRVG</sequence>
<comment type="caution">
    <text evidence="9">The sequence shown here is derived from an EMBL/GenBank/DDBJ whole genome shotgun (WGS) entry which is preliminary data.</text>
</comment>
<evidence type="ECO:0000256" key="3">
    <source>
        <dbReference type="ARBA" id="ARBA00022448"/>
    </source>
</evidence>
<keyword evidence="8" id="KW-0375">Hydrogen ion transport</keyword>
<proteinExistence type="inferred from homology"/>
<evidence type="ECO:0000256" key="1">
    <source>
        <dbReference type="ARBA" id="ARBA00004141"/>
    </source>
</evidence>
<organism evidence="9 10">
    <name type="scientific">Cirrhinus mrigala</name>
    <name type="common">Mrigala</name>
    <dbReference type="NCBI Taxonomy" id="683832"/>
    <lineage>
        <taxon>Eukaryota</taxon>
        <taxon>Metazoa</taxon>
        <taxon>Chordata</taxon>
        <taxon>Craniata</taxon>
        <taxon>Vertebrata</taxon>
        <taxon>Euteleostomi</taxon>
        <taxon>Actinopterygii</taxon>
        <taxon>Neopterygii</taxon>
        <taxon>Teleostei</taxon>
        <taxon>Ostariophysi</taxon>
        <taxon>Cypriniformes</taxon>
        <taxon>Cyprinidae</taxon>
        <taxon>Labeoninae</taxon>
        <taxon>Labeonini</taxon>
        <taxon>Cirrhinus</taxon>
    </lineage>
</organism>
<protein>
    <recommendedName>
        <fullName evidence="8">V-type proton ATPase subunit a</fullName>
    </recommendedName>
</protein>
<keyword evidence="7 8" id="KW-0472">Membrane</keyword>
<evidence type="ECO:0000313" key="10">
    <source>
        <dbReference type="Proteomes" id="UP001529510"/>
    </source>
</evidence>
<reference evidence="9 10" key="1">
    <citation type="submission" date="2024-05" db="EMBL/GenBank/DDBJ databases">
        <title>Genome sequencing and assembly of Indian major carp, Cirrhinus mrigala (Hamilton, 1822).</title>
        <authorList>
            <person name="Mohindra V."/>
            <person name="Chowdhury L.M."/>
            <person name="Lal K."/>
            <person name="Jena J.K."/>
        </authorList>
    </citation>
    <scope>NUCLEOTIDE SEQUENCE [LARGE SCALE GENOMIC DNA]</scope>
    <source>
        <strain evidence="9">CM1030</strain>
        <tissue evidence="9">Blood</tissue>
    </source>
</reference>
<keyword evidence="5 8" id="KW-1133">Transmembrane helix</keyword>
<dbReference type="InterPro" id="IPR002490">
    <property type="entry name" value="V-ATPase_116kDa_su"/>
</dbReference>
<keyword evidence="3 8" id="KW-0813">Transport</keyword>
<dbReference type="PANTHER" id="PTHR11629">
    <property type="entry name" value="VACUOLAR PROTON ATPASES"/>
    <property type="match status" value="1"/>
</dbReference>
<dbReference type="PANTHER" id="PTHR11629:SF22">
    <property type="entry name" value="V-TYPE PROTON ATPASE 116 KDA SUBUNIT A 2"/>
    <property type="match status" value="1"/>
</dbReference>
<dbReference type="GO" id="GO:1902600">
    <property type="term" value="P:proton transmembrane transport"/>
    <property type="evidence" value="ECO:0007669"/>
    <property type="project" value="UniProtKB-KW"/>
</dbReference>
<keyword evidence="6 8" id="KW-0406">Ion transport</keyword>
<comment type="subcellular location">
    <subcellularLocation>
        <location evidence="1">Membrane</location>
        <topology evidence="1">Multi-pass membrane protein</topology>
    </subcellularLocation>
</comment>
<evidence type="ECO:0000256" key="7">
    <source>
        <dbReference type="ARBA" id="ARBA00023136"/>
    </source>
</evidence>
<dbReference type="AlphaFoldDB" id="A0ABD0R577"/>
<evidence type="ECO:0000313" key="9">
    <source>
        <dbReference type="EMBL" id="KAL0193661.1"/>
    </source>
</evidence>
<keyword evidence="4 8" id="KW-0812">Transmembrane</keyword>
<evidence type="ECO:0000256" key="5">
    <source>
        <dbReference type="ARBA" id="ARBA00022989"/>
    </source>
</evidence>
<dbReference type="GO" id="GO:0016020">
    <property type="term" value="C:membrane"/>
    <property type="evidence" value="ECO:0007669"/>
    <property type="project" value="UniProtKB-SubCell"/>
</dbReference>
<name>A0ABD0R577_CIRMR</name>
<evidence type="ECO:0000256" key="6">
    <source>
        <dbReference type="ARBA" id="ARBA00023065"/>
    </source>
</evidence>
<comment type="function">
    <text evidence="8">Essential component of the vacuolar proton pump (V-ATPase), a multimeric enzyme that catalyzes the translocation of protons across the membranes. Required for assembly and activity of the V-ATPase.</text>
</comment>
<comment type="caution">
    <text evidence="8">Lacks conserved residue(s) required for the propagation of feature annotation.</text>
</comment>
<dbReference type="EMBL" id="JAMKFB020000005">
    <property type="protein sequence ID" value="KAL0193661.1"/>
    <property type="molecule type" value="Genomic_DNA"/>
</dbReference>